<dbReference type="GO" id="GO:0017154">
    <property type="term" value="F:semaphorin receptor activity"/>
    <property type="evidence" value="ECO:0007669"/>
    <property type="project" value="InterPro"/>
</dbReference>
<dbReference type="FunFam" id="2.60.40.10:FF:000868">
    <property type="entry name" value="Plexin D1"/>
    <property type="match status" value="1"/>
</dbReference>
<dbReference type="SUPFAM" id="SSF81296">
    <property type="entry name" value="E set domains"/>
    <property type="match status" value="3"/>
</dbReference>
<protein>
    <submittedName>
        <fullName evidence="18">Plexin-B</fullName>
    </submittedName>
</protein>
<keyword evidence="8" id="KW-0524">Neurogenesis</keyword>
<evidence type="ECO:0000256" key="6">
    <source>
        <dbReference type="ARBA" id="ARBA00022729"/>
    </source>
</evidence>
<dbReference type="InterPro" id="IPR002165">
    <property type="entry name" value="Plexin_repeat"/>
</dbReference>
<reference evidence="18 19" key="1">
    <citation type="journal article" date="2019" name="Sci. Rep.">
        <title>Orb-weaving spider Araneus ventricosus genome elucidates the spidroin gene catalogue.</title>
        <authorList>
            <person name="Kono N."/>
            <person name="Nakamura H."/>
            <person name="Ohtoshi R."/>
            <person name="Moran D.A.P."/>
            <person name="Shinohara A."/>
            <person name="Yoshida Y."/>
            <person name="Fujiwara M."/>
            <person name="Mori M."/>
            <person name="Tomita M."/>
            <person name="Arakawa K."/>
        </authorList>
    </citation>
    <scope>NUCLEOTIDE SEQUENCE [LARGE SCALE GENOMIC DNA]</scope>
</reference>
<dbReference type="PANTHER" id="PTHR22625:SF44">
    <property type="entry name" value="PLEXIN-B"/>
    <property type="match status" value="1"/>
</dbReference>
<dbReference type="Gene3D" id="2.130.10.10">
    <property type="entry name" value="YVTN repeat-like/Quinoprotein amine dehydrogenase"/>
    <property type="match status" value="1"/>
</dbReference>
<dbReference type="GO" id="GO:0005886">
    <property type="term" value="C:plasma membrane"/>
    <property type="evidence" value="ECO:0007669"/>
    <property type="project" value="UniProtKB-SubCell"/>
</dbReference>
<dbReference type="CDD" id="cd11236">
    <property type="entry name" value="Sema_plexin_like"/>
    <property type="match status" value="1"/>
</dbReference>
<dbReference type="Gene3D" id="2.60.40.10">
    <property type="entry name" value="Immunoglobulins"/>
    <property type="match status" value="4"/>
</dbReference>
<dbReference type="InterPro" id="IPR036352">
    <property type="entry name" value="Semap_dom_sf"/>
</dbReference>
<evidence type="ECO:0000256" key="7">
    <source>
        <dbReference type="ARBA" id="ARBA00022737"/>
    </source>
</evidence>
<keyword evidence="12" id="KW-0675">Receptor</keyword>
<evidence type="ECO:0000259" key="17">
    <source>
        <dbReference type="PROSITE" id="PS51004"/>
    </source>
</evidence>
<dbReference type="Proteomes" id="UP000499080">
    <property type="component" value="Unassembled WGS sequence"/>
</dbReference>
<comment type="subcellular location">
    <subcellularLocation>
        <location evidence="1">Cell membrane</location>
        <topology evidence="1">Single-pass type I membrane protein</topology>
    </subcellularLocation>
</comment>
<keyword evidence="7" id="KW-0677">Repeat</keyword>
<dbReference type="CDD" id="cd00603">
    <property type="entry name" value="IPT_PCSR"/>
    <property type="match status" value="1"/>
</dbReference>
<keyword evidence="10" id="KW-0472">Membrane</keyword>
<dbReference type="Pfam" id="PF20170">
    <property type="entry name" value="Plexin_RBD"/>
    <property type="match status" value="1"/>
</dbReference>
<sequence>MSSEITYFPSEEEDDGRLQECPCPSEERKKRKRRTVKTSGQPFFINVFHTVLLAAWATSICHAQHEGSVVASYRTYNDSINFTHVVVDYQTGRVYVGATNWLYQFNSSLDVESNVRTGPVEDSIQCFPTGCSDQQMSTANNVNKVLVIDHEAGMLIACGSVHQGACRRHSLQDIGNYEKLLPVPVAANDENSSTYAFIGPARYPGLLPSRVLYVATTNSRLGPYRDVVPAICSRSLEPNKLFTIIERSFSSIARVDVSFHLRDYYLVNYVFGFHSGDYVYYATVQRKSHLRALEEWGYITRLSRVCVSDVGYDTYTEVTLQCLGEDGTDFNLLQDASVIRAGGDLAADLHIDPGSDVLVGVFAASKDHTTRPSAHSALCVYSMAEIEQRFTENIHMCYNGSVLTRDMDYIAGSINQCPEPGVFLFVSQKAGNILNFCNETVKLNGSVPISAMAAIIYSNTTLTGVALAVTGQHTVAFSGTGDGALKKLLITNSMEAEEFEEVVVDSGNPIIADVALDPTQQYVYAASPYKISKIRIEACQQYNTCDKCLQARNPYCGWCSLERRCTIKAACQNATWSFSDRSSPRWLSLETKQCIDFQAVRPDQLPYNSMSVVELVVHQLPQLPYGAHYLCVFGESAPIQARVTHSGLACMTPLVTARPPILPNDDHVIVNLAVRSSETETDFIHRPFVFYDCEVHKTCKACVTSTWACSWCVHENTCTSNATTCSRRVIVGESNPQNSLIKGRQHCPSFNIDDEILLPNGVRKEISIGVKNLLTPLEGFQCVVEIEGAKERVFARVRDNTVICAENMYTYEAEIGQVQASLTVLWNGDTFIDKTNVTLYKCHLLGSHGGRADCSLCMTRERKYQCAWCGTSCSYSESCIDPVATSCPPPHIDWIHPLSGPLEGGTLVTIEGSNLGSSEEEIQDKVTIGGIPCIPVEYSISVRIVCRTGVNLSGPTPAVVVVGNRAGVTRAQEKFHYKAVELTGVYPNIGPQSGGTRLYLKGSNLNIGSHVEIMLDDLPCGVERSLASSSQISCRTTRSPVPSYEVSQLILRIDGANITYPNPFTYTADPTLRYIHPLKSFMSGGRYVKVMGTNLTSVQQPRMVVFNEHNVVNETVCHVTNASTMLCPSPAVRPDSLKLRSQHWRSYDEMRLKIGFIMDDVQPVREMQDYFPTLPNEIIYVPDPKFYVLSKDGVKLYKGESLVIEGENMRLASTEGEINVTIGTRSCNLTSLSMTQLVCLPPEVQPPGTDEMGRKTENSLPLVVVRAGTNLRYQIGYLRYEVAKTYEFPPEAIGGIAAGAAILIVLSLIILAALRHKSSQAEREYKRIQLQMDTLENSVRSECKQAFAELQTDMSDLNNDIQATGVPTLDHRTFVMKVFFPGVADNPVIEECKQINGPQNMYEIAMAQFEQLLCNRNFLLVFIETLEEQKSFSIRDKVNVASLLMIIFLEKMEYATSILKELLLRLIDKYVGTKHPQLMLRRTESVVEKMLTNWMALCMYNYIKDQAGGSLFLLFSAIKHQVEKGPVDVITHDARYSLSEERLLREQIEYSPVTIQVIHEDQDEKIQCKVNDCDTISQVKAKILDYLYKNTPFSQRPSIYDVDLEWRHGRGGHLILADEDLTTKVVNGWKRINTLAHYGIRESAVMCLVARRKDMMNCLRSAFNGPLISGSPHLGNCIEDGPRLRYWHLVKNMDDHHDFQKDHSHKAIPEIFLTRLLSTKGTIQKFVDDFLTTILSAKESLPPAVKWLFDLFDEAAARYGISDPEVVHAWKSNSLPLRFWVNLVKNPDFVFDIEKTPIVDSCLSVIAQTFMDSCSTSEHRLGKDSPSNKLLFARDIPTYRKMVNRFYQDVANLPAVTEQEMCVSLQMLSMAHAGEVDSVNALKELYIYVSRYGNQILEALDTDPVCQSQHLASKLETVAYTIGGGEASLC</sequence>
<dbReference type="Pfam" id="PF01833">
    <property type="entry name" value="TIG"/>
    <property type="match status" value="3"/>
</dbReference>
<dbReference type="SMART" id="SM00429">
    <property type="entry name" value="IPT"/>
    <property type="match status" value="4"/>
</dbReference>
<organism evidence="18 19">
    <name type="scientific">Araneus ventricosus</name>
    <name type="common">Orbweaver spider</name>
    <name type="synonym">Epeira ventricosa</name>
    <dbReference type="NCBI Taxonomy" id="182803"/>
    <lineage>
        <taxon>Eukaryota</taxon>
        <taxon>Metazoa</taxon>
        <taxon>Ecdysozoa</taxon>
        <taxon>Arthropoda</taxon>
        <taxon>Chelicerata</taxon>
        <taxon>Arachnida</taxon>
        <taxon>Araneae</taxon>
        <taxon>Araneomorphae</taxon>
        <taxon>Entelegynae</taxon>
        <taxon>Araneoidea</taxon>
        <taxon>Araneidae</taxon>
        <taxon>Araneus</taxon>
    </lineage>
</organism>
<dbReference type="InterPro" id="IPR013783">
    <property type="entry name" value="Ig-like_fold"/>
</dbReference>
<keyword evidence="11" id="KW-1015">Disulfide bond</keyword>
<dbReference type="InterPro" id="IPR046800">
    <property type="entry name" value="Plexin_RBD"/>
</dbReference>
<evidence type="ECO:0000256" key="15">
    <source>
        <dbReference type="SAM" id="Coils"/>
    </source>
</evidence>
<dbReference type="InterPro" id="IPR016201">
    <property type="entry name" value="PSI"/>
</dbReference>
<keyword evidence="3" id="KW-0217">Developmental protein</keyword>
<evidence type="ECO:0000256" key="11">
    <source>
        <dbReference type="ARBA" id="ARBA00023157"/>
    </source>
</evidence>
<evidence type="ECO:0000256" key="2">
    <source>
        <dbReference type="ARBA" id="ARBA00010297"/>
    </source>
</evidence>
<dbReference type="FunFam" id="2.60.40.10:FF:000728">
    <property type="entry name" value="Plexin D1"/>
    <property type="match status" value="1"/>
</dbReference>
<dbReference type="InterPro" id="IPR041362">
    <property type="entry name" value="TIG2_plexin"/>
</dbReference>
<accession>A0A4Y2CWM3</accession>
<evidence type="ECO:0000256" key="14">
    <source>
        <dbReference type="PROSITE-ProRule" id="PRU00352"/>
    </source>
</evidence>
<dbReference type="Pfam" id="PF01437">
    <property type="entry name" value="PSI"/>
    <property type="match status" value="1"/>
</dbReference>
<evidence type="ECO:0000256" key="5">
    <source>
        <dbReference type="ARBA" id="ARBA00022692"/>
    </source>
</evidence>
<dbReference type="SUPFAM" id="SSF48350">
    <property type="entry name" value="GTPase activation domain, GAP"/>
    <property type="match status" value="1"/>
</dbReference>
<dbReference type="GO" id="GO:0008045">
    <property type="term" value="P:motor neuron axon guidance"/>
    <property type="evidence" value="ECO:0007669"/>
    <property type="project" value="TreeGrafter"/>
</dbReference>
<evidence type="ECO:0000256" key="8">
    <source>
        <dbReference type="ARBA" id="ARBA00022902"/>
    </source>
</evidence>
<evidence type="ECO:0000256" key="10">
    <source>
        <dbReference type="ARBA" id="ARBA00023136"/>
    </source>
</evidence>
<dbReference type="OrthoDB" id="125363at2759"/>
<keyword evidence="13" id="KW-0325">Glycoprotein</keyword>
<dbReference type="GO" id="GO:0030334">
    <property type="term" value="P:regulation of cell migration"/>
    <property type="evidence" value="ECO:0007669"/>
    <property type="project" value="TreeGrafter"/>
</dbReference>
<dbReference type="GO" id="GO:0050772">
    <property type="term" value="P:positive regulation of axonogenesis"/>
    <property type="evidence" value="ECO:0007669"/>
    <property type="project" value="TreeGrafter"/>
</dbReference>
<comment type="caution">
    <text evidence="18">The sequence shown here is derived from an EMBL/GenBank/DDBJ whole genome shotgun (WGS) entry which is preliminary data.</text>
</comment>
<dbReference type="InterPro" id="IPR031148">
    <property type="entry name" value="Plexin"/>
</dbReference>
<dbReference type="FunFam" id="1.10.506.10:FF:000027">
    <property type="entry name" value="Plexin A, isoform B"/>
    <property type="match status" value="1"/>
</dbReference>
<dbReference type="SUPFAM" id="SSF101912">
    <property type="entry name" value="Sema domain"/>
    <property type="match status" value="1"/>
</dbReference>
<dbReference type="GO" id="GO:0120025">
    <property type="term" value="C:plasma membrane bounded cell projection"/>
    <property type="evidence" value="ECO:0007669"/>
    <property type="project" value="UniProtKB-ARBA"/>
</dbReference>
<feature type="region of interest" description="Disordered" evidence="16">
    <location>
        <begin position="1"/>
        <end position="29"/>
    </location>
</feature>
<keyword evidence="4" id="KW-1003">Cell membrane</keyword>
<dbReference type="Pfam" id="PF18020">
    <property type="entry name" value="TIG_2"/>
    <property type="match status" value="1"/>
</dbReference>
<dbReference type="Gene3D" id="1.10.506.10">
    <property type="entry name" value="GTPase Activation - p120gap, domain 1"/>
    <property type="match status" value="1"/>
</dbReference>
<name>A0A4Y2CWM3_ARAVE</name>
<keyword evidence="19" id="KW-1185">Reference proteome</keyword>
<dbReference type="GO" id="GO:0008360">
    <property type="term" value="P:regulation of cell shape"/>
    <property type="evidence" value="ECO:0007669"/>
    <property type="project" value="TreeGrafter"/>
</dbReference>
<dbReference type="Pfam" id="PF08337">
    <property type="entry name" value="Plexin_cytopl"/>
    <property type="match status" value="1"/>
</dbReference>
<evidence type="ECO:0000256" key="3">
    <source>
        <dbReference type="ARBA" id="ARBA00022473"/>
    </source>
</evidence>
<dbReference type="PANTHER" id="PTHR22625">
    <property type="entry name" value="PLEXIN"/>
    <property type="match status" value="1"/>
</dbReference>
<dbReference type="Gene3D" id="3.10.20.90">
    <property type="entry name" value="Phosphatidylinositol 3-kinase Catalytic Subunit, Chain A, domain 1"/>
    <property type="match status" value="1"/>
</dbReference>
<dbReference type="FunFam" id="2.60.40.10:FF:000203">
    <property type="entry name" value="Plexin B2"/>
    <property type="match status" value="1"/>
</dbReference>
<dbReference type="CDD" id="cd12205">
    <property type="entry name" value="RasGAP_plexin"/>
    <property type="match status" value="1"/>
</dbReference>
<dbReference type="InterPro" id="IPR013548">
    <property type="entry name" value="Plexin_cytoplasmic_RasGAP_dom"/>
</dbReference>
<keyword evidence="15" id="KW-0175">Coiled coil</keyword>
<evidence type="ECO:0000313" key="19">
    <source>
        <dbReference type="Proteomes" id="UP000499080"/>
    </source>
</evidence>
<dbReference type="EMBL" id="BGPR01000257">
    <property type="protein sequence ID" value="GBM08479.1"/>
    <property type="molecule type" value="Genomic_DNA"/>
</dbReference>
<dbReference type="SMART" id="SM00423">
    <property type="entry name" value="PSI"/>
    <property type="match status" value="3"/>
</dbReference>
<dbReference type="InterPro" id="IPR015943">
    <property type="entry name" value="WD40/YVTN_repeat-like_dom_sf"/>
</dbReference>
<dbReference type="InterPro" id="IPR002909">
    <property type="entry name" value="IPT_dom"/>
</dbReference>
<evidence type="ECO:0000256" key="13">
    <source>
        <dbReference type="ARBA" id="ARBA00023180"/>
    </source>
</evidence>
<keyword evidence="6" id="KW-0732">Signal</keyword>
<feature type="domain" description="Sema" evidence="17">
    <location>
        <begin position="57"/>
        <end position="536"/>
    </location>
</feature>
<evidence type="ECO:0000256" key="12">
    <source>
        <dbReference type="ARBA" id="ARBA00023170"/>
    </source>
</evidence>
<gene>
    <name evidence="18" type="primary">PlexB_21</name>
    <name evidence="18" type="ORF">AVEN_267737_2</name>
</gene>
<evidence type="ECO:0000313" key="18">
    <source>
        <dbReference type="EMBL" id="GBM08479.1"/>
    </source>
</evidence>
<evidence type="ECO:0000256" key="1">
    <source>
        <dbReference type="ARBA" id="ARBA00004251"/>
    </source>
</evidence>
<dbReference type="GO" id="GO:0097374">
    <property type="term" value="P:sensory neuron axon guidance"/>
    <property type="evidence" value="ECO:0007669"/>
    <property type="project" value="TreeGrafter"/>
</dbReference>
<dbReference type="InterPro" id="IPR008936">
    <property type="entry name" value="Rho_GTPase_activation_prot"/>
</dbReference>
<dbReference type="GO" id="GO:0002116">
    <property type="term" value="C:semaphorin receptor complex"/>
    <property type="evidence" value="ECO:0007669"/>
    <property type="project" value="TreeGrafter"/>
</dbReference>
<dbReference type="SMART" id="SM00630">
    <property type="entry name" value="Sema"/>
    <property type="match status" value="1"/>
</dbReference>
<dbReference type="InterPro" id="IPR001627">
    <property type="entry name" value="Semap_dom"/>
</dbReference>
<comment type="similarity">
    <text evidence="2">Belongs to the plexin family.</text>
</comment>
<evidence type="ECO:0000256" key="9">
    <source>
        <dbReference type="ARBA" id="ARBA00022989"/>
    </source>
</evidence>
<dbReference type="InterPro" id="IPR014756">
    <property type="entry name" value="Ig_E-set"/>
</dbReference>
<keyword evidence="9" id="KW-1133">Transmembrane helix</keyword>
<dbReference type="Pfam" id="PF17960">
    <property type="entry name" value="TIG_plexin"/>
    <property type="match status" value="1"/>
</dbReference>
<feature type="coiled-coil region" evidence="15">
    <location>
        <begin position="1311"/>
        <end position="1360"/>
    </location>
</feature>
<dbReference type="PROSITE" id="PS51004">
    <property type="entry name" value="SEMA"/>
    <property type="match status" value="1"/>
</dbReference>
<keyword evidence="5" id="KW-0812">Transmembrane</keyword>
<proteinExistence type="inferred from homology"/>
<dbReference type="InterPro" id="IPR041019">
    <property type="entry name" value="TIG1_plexin"/>
</dbReference>
<evidence type="ECO:0000256" key="16">
    <source>
        <dbReference type="SAM" id="MobiDB-lite"/>
    </source>
</evidence>
<dbReference type="Pfam" id="PF24479">
    <property type="entry name" value="PSI_PlexinA-B"/>
    <property type="match status" value="1"/>
</dbReference>
<evidence type="ECO:0000256" key="4">
    <source>
        <dbReference type="ARBA" id="ARBA00022475"/>
    </source>
</evidence>
<comment type="caution">
    <text evidence="14">Lacks conserved residue(s) required for the propagation of feature annotation.</text>
</comment>
<dbReference type="Pfam" id="PF01403">
    <property type="entry name" value="Sema"/>
    <property type="match status" value="1"/>
</dbReference>
<dbReference type="CDD" id="cd01180">
    <property type="entry name" value="IPT_plexin_repeat1"/>
    <property type="match status" value="1"/>
</dbReference>
<dbReference type="SUPFAM" id="SSF103575">
    <property type="entry name" value="Plexin repeat"/>
    <property type="match status" value="1"/>
</dbReference>
<dbReference type="GO" id="GO:0007162">
    <property type="term" value="P:negative regulation of cell adhesion"/>
    <property type="evidence" value="ECO:0007669"/>
    <property type="project" value="TreeGrafter"/>
</dbReference>